<dbReference type="Gene3D" id="3.40.50.1820">
    <property type="entry name" value="alpha/beta hydrolase"/>
    <property type="match status" value="1"/>
</dbReference>
<dbReference type="KEGG" id="sxa:FMM02_09645"/>
<dbReference type="Proteomes" id="UP000321857">
    <property type="component" value="Chromosome"/>
</dbReference>
<dbReference type="PANTHER" id="PTHR42776:SF27">
    <property type="entry name" value="DIPEPTIDYL PEPTIDASE FAMILY MEMBER 6"/>
    <property type="match status" value="1"/>
</dbReference>
<feature type="chain" id="PRO_5022132987" evidence="2">
    <location>
        <begin position="22"/>
        <end position="657"/>
    </location>
</feature>
<dbReference type="RefSeq" id="WP_147494638.1">
    <property type="nucleotide sequence ID" value="NZ_CP041659.1"/>
</dbReference>
<feature type="domain" description="Peptidase S9 prolyl oligopeptidase catalytic" evidence="3">
    <location>
        <begin position="450"/>
        <end position="656"/>
    </location>
</feature>
<dbReference type="SUPFAM" id="SSF53474">
    <property type="entry name" value="alpha/beta-Hydrolases"/>
    <property type="match status" value="1"/>
</dbReference>
<dbReference type="SUPFAM" id="SSF82171">
    <property type="entry name" value="DPP6 N-terminal domain-like"/>
    <property type="match status" value="1"/>
</dbReference>
<evidence type="ECO:0000313" key="5">
    <source>
        <dbReference type="Proteomes" id="UP000321857"/>
    </source>
</evidence>
<evidence type="ECO:0000256" key="1">
    <source>
        <dbReference type="ARBA" id="ARBA00022801"/>
    </source>
</evidence>
<dbReference type="Pfam" id="PF00326">
    <property type="entry name" value="Peptidase_S9"/>
    <property type="match status" value="1"/>
</dbReference>
<name>A0A516ITI7_9SPHN</name>
<dbReference type="PANTHER" id="PTHR42776">
    <property type="entry name" value="SERINE PEPTIDASE S9 FAMILY MEMBER"/>
    <property type="match status" value="1"/>
</dbReference>
<dbReference type="InterPro" id="IPR029058">
    <property type="entry name" value="AB_hydrolase_fold"/>
</dbReference>
<dbReference type="InterPro" id="IPR001375">
    <property type="entry name" value="Peptidase_S9_cat"/>
</dbReference>
<evidence type="ECO:0000256" key="2">
    <source>
        <dbReference type="SAM" id="SignalP"/>
    </source>
</evidence>
<dbReference type="GO" id="GO:0004252">
    <property type="term" value="F:serine-type endopeptidase activity"/>
    <property type="evidence" value="ECO:0007669"/>
    <property type="project" value="TreeGrafter"/>
</dbReference>
<gene>
    <name evidence="4" type="ORF">FMM02_09645</name>
</gene>
<evidence type="ECO:0000259" key="3">
    <source>
        <dbReference type="Pfam" id="PF00326"/>
    </source>
</evidence>
<evidence type="ECO:0000313" key="4">
    <source>
        <dbReference type="EMBL" id="QDP20190.1"/>
    </source>
</evidence>
<sequence length="657" mass="70918">MFQRSCVLAALLAGISSQSVAQVMPLAEAAKRFGARETVVGADLSPSGRKVAFLSAGAGPATMAKILDLDTSKLTTLLASRGTPDNLDWCGFASEARLVCRYGGNVPYEGLLVGVSRMISVGADGSNLRELGVRRSFDAQVRQFDGSIIDWLPGSGGSILMARSYVPQANDTGTRLTSSTSGLGVDRIDLNTMRSSPVEKPRDNVSRYLSDGNGNVRILSVDEVAAQQLTGVTRHRFRMAGSKEWLELGQYNRRDNSGIWPLAVDASINSVYVLESLNGRDALYRITLDASRWKTLVASNDKVDIGGVVRLGDGHPVIGYTYTDERSHTVYFDVEHHQLAAALAKALPDTPLIHFVSASEDGKTLLVHASADTDPGVFYLLDRATRQMKPIMVSREELEGQTLAPVKPITYRAADGAIIPAYLTMAKGGPQTHRPAVVLPHGGPSSRDYWGFDWLAQFLAARGYAVIQPNFRGSAGYGSEHLGENAFRDWKSAMSDIADSADYLVTQGIADPDRIAIVGWSYGGYAALQSATLTPDRFKAVVAIAPVTDLMMLKADAAGFTNEELTRAFIGAGDHVRAGSPLQNSARIKSPVLLVHGDMDINVAVRHSVRMNEALQGRGADVQFLQYKGLDHYLEDGSVRAEMLTKMGELLDRTIGK</sequence>
<keyword evidence="2" id="KW-0732">Signal</keyword>
<accession>A0A516ITI7</accession>
<organism evidence="4 5">
    <name type="scientific">Sphingomonas xanthus</name>
    <dbReference type="NCBI Taxonomy" id="2594473"/>
    <lineage>
        <taxon>Bacteria</taxon>
        <taxon>Pseudomonadati</taxon>
        <taxon>Pseudomonadota</taxon>
        <taxon>Alphaproteobacteria</taxon>
        <taxon>Sphingomonadales</taxon>
        <taxon>Sphingomonadaceae</taxon>
        <taxon>Sphingomonas</taxon>
    </lineage>
</organism>
<dbReference type="AlphaFoldDB" id="A0A516ITI7"/>
<dbReference type="EMBL" id="CP041659">
    <property type="protein sequence ID" value="QDP20190.1"/>
    <property type="molecule type" value="Genomic_DNA"/>
</dbReference>
<dbReference type="OrthoDB" id="128799at2"/>
<dbReference type="GO" id="GO:0006508">
    <property type="term" value="P:proteolysis"/>
    <property type="evidence" value="ECO:0007669"/>
    <property type="project" value="InterPro"/>
</dbReference>
<reference evidence="4 5" key="1">
    <citation type="submission" date="2019-07" db="EMBL/GenBank/DDBJ databases">
        <title>Sphingomonas AE3 Genome sequencing and assembly.</title>
        <authorList>
            <person name="Kim H."/>
        </authorList>
    </citation>
    <scope>NUCLEOTIDE SEQUENCE [LARGE SCALE GENOMIC DNA]</scope>
    <source>
        <strain evidence="4 5">AE3</strain>
    </source>
</reference>
<proteinExistence type="predicted"/>
<protein>
    <submittedName>
        <fullName evidence="4">S9 family peptidase</fullName>
    </submittedName>
</protein>
<keyword evidence="1" id="KW-0378">Hydrolase</keyword>
<keyword evidence="5" id="KW-1185">Reference proteome</keyword>
<feature type="signal peptide" evidence="2">
    <location>
        <begin position="1"/>
        <end position="21"/>
    </location>
</feature>